<organism evidence="2 3">
    <name type="scientific">Pleurodeles waltl</name>
    <name type="common">Iberian ribbed newt</name>
    <dbReference type="NCBI Taxonomy" id="8319"/>
    <lineage>
        <taxon>Eukaryota</taxon>
        <taxon>Metazoa</taxon>
        <taxon>Chordata</taxon>
        <taxon>Craniata</taxon>
        <taxon>Vertebrata</taxon>
        <taxon>Euteleostomi</taxon>
        <taxon>Amphibia</taxon>
        <taxon>Batrachia</taxon>
        <taxon>Caudata</taxon>
        <taxon>Salamandroidea</taxon>
        <taxon>Salamandridae</taxon>
        <taxon>Pleurodelinae</taxon>
        <taxon>Pleurodeles</taxon>
    </lineage>
</organism>
<evidence type="ECO:0000313" key="3">
    <source>
        <dbReference type="Proteomes" id="UP001066276"/>
    </source>
</evidence>
<proteinExistence type="predicted"/>
<comment type="caution">
    <text evidence="2">The sequence shown here is derived from an EMBL/GenBank/DDBJ whole genome shotgun (WGS) entry which is preliminary data.</text>
</comment>
<keyword evidence="3" id="KW-1185">Reference proteome</keyword>
<gene>
    <name evidence="2" type="ORF">NDU88_001762</name>
</gene>
<protein>
    <submittedName>
        <fullName evidence="2">Uncharacterized protein</fullName>
    </submittedName>
</protein>
<name>A0AAV7UTP0_PLEWA</name>
<evidence type="ECO:0000313" key="2">
    <source>
        <dbReference type="EMBL" id="KAJ1192455.1"/>
    </source>
</evidence>
<dbReference type="EMBL" id="JANPWB010000004">
    <property type="protein sequence ID" value="KAJ1192455.1"/>
    <property type="molecule type" value="Genomic_DNA"/>
</dbReference>
<dbReference type="AlphaFoldDB" id="A0AAV7UTP0"/>
<accession>A0AAV7UTP0</accession>
<sequence length="150" mass="15638">MAPTASAAAPPFQAGHGVSPPGLRSYHQGGEAQQPRRAPQINRVVPSQAQSGSTASRGAAARQDHRGPPSQHRSSPLVNGAAGRAPHGPTAASRQPGRTMRAAPPSAQPNTGRAPALHRLPRQQAWRFTNREGPGPFTNASGRGERLQHA</sequence>
<evidence type="ECO:0000256" key="1">
    <source>
        <dbReference type="SAM" id="MobiDB-lite"/>
    </source>
</evidence>
<reference evidence="2" key="1">
    <citation type="journal article" date="2022" name="bioRxiv">
        <title>Sequencing and chromosome-scale assembly of the giantPleurodeles waltlgenome.</title>
        <authorList>
            <person name="Brown T."/>
            <person name="Elewa A."/>
            <person name="Iarovenko S."/>
            <person name="Subramanian E."/>
            <person name="Araus A.J."/>
            <person name="Petzold A."/>
            <person name="Susuki M."/>
            <person name="Suzuki K.-i.T."/>
            <person name="Hayashi T."/>
            <person name="Toyoda A."/>
            <person name="Oliveira C."/>
            <person name="Osipova E."/>
            <person name="Leigh N.D."/>
            <person name="Simon A."/>
            <person name="Yun M.H."/>
        </authorList>
    </citation>
    <scope>NUCLEOTIDE SEQUENCE</scope>
    <source>
        <strain evidence="2">20211129_DDA</strain>
        <tissue evidence="2">Liver</tissue>
    </source>
</reference>
<feature type="region of interest" description="Disordered" evidence="1">
    <location>
        <begin position="1"/>
        <end position="150"/>
    </location>
</feature>
<feature type="compositionally biased region" description="Low complexity" evidence="1">
    <location>
        <begin position="47"/>
        <end position="61"/>
    </location>
</feature>
<dbReference type="Proteomes" id="UP001066276">
    <property type="component" value="Chromosome 2_2"/>
</dbReference>